<dbReference type="EMBL" id="JAQQWM010000004">
    <property type="protein sequence ID" value="KAK8067630.1"/>
    <property type="molecule type" value="Genomic_DNA"/>
</dbReference>
<evidence type="ECO:0000256" key="3">
    <source>
        <dbReference type="ARBA" id="ARBA00004370"/>
    </source>
</evidence>
<feature type="region of interest" description="Disordered" evidence="8">
    <location>
        <begin position="1"/>
        <end position="41"/>
    </location>
</feature>
<dbReference type="InterPro" id="IPR056884">
    <property type="entry name" value="NPHP3-like_N"/>
</dbReference>
<comment type="subcellular location">
    <subcellularLocation>
        <location evidence="2">Endoplasmic reticulum</location>
    </subcellularLocation>
    <subcellularLocation>
        <location evidence="3">Membrane</location>
    </subcellularLocation>
    <subcellularLocation>
        <location evidence="1">Mitochondrion</location>
    </subcellularLocation>
</comment>
<name>A0ABR1V8U9_9PEZI</name>
<dbReference type="SUPFAM" id="SSF53474">
    <property type="entry name" value="alpha/beta-Hydrolases"/>
    <property type="match status" value="1"/>
</dbReference>
<evidence type="ECO:0000256" key="1">
    <source>
        <dbReference type="ARBA" id="ARBA00004173"/>
    </source>
</evidence>
<evidence type="ECO:0000256" key="2">
    <source>
        <dbReference type="ARBA" id="ARBA00004240"/>
    </source>
</evidence>
<keyword evidence="6" id="KW-0496">Mitochondrion</keyword>
<dbReference type="SUPFAM" id="SSF52540">
    <property type="entry name" value="P-loop containing nucleoside triphosphate hydrolases"/>
    <property type="match status" value="1"/>
</dbReference>
<keyword evidence="5" id="KW-0256">Endoplasmic reticulum</keyword>
<evidence type="ECO:0000313" key="11">
    <source>
        <dbReference type="Proteomes" id="UP001446871"/>
    </source>
</evidence>
<evidence type="ECO:0000256" key="5">
    <source>
        <dbReference type="ARBA" id="ARBA00022824"/>
    </source>
</evidence>
<evidence type="ECO:0000259" key="9">
    <source>
        <dbReference type="Pfam" id="PF24883"/>
    </source>
</evidence>
<dbReference type="InterPro" id="IPR052374">
    <property type="entry name" value="SERAC1"/>
</dbReference>
<gene>
    <name evidence="10" type="ORF">PG996_006742</name>
</gene>
<dbReference type="InterPro" id="IPR027417">
    <property type="entry name" value="P-loop_NTPase"/>
</dbReference>
<evidence type="ECO:0000256" key="8">
    <source>
        <dbReference type="SAM" id="MobiDB-lite"/>
    </source>
</evidence>
<feature type="compositionally biased region" description="Low complexity" evidence="8">
    <location>
        <begin position="13"/>
        <end position="23"/>
    </location>
</feature>
<feature type="domain" description="Nephrocystin 3-like N-terminal" evidence="9">
    <location>
        <begin position="332"/>
        <end position="461"/>
    </location>
</feature>
<dbReference type="Proteomes" id="UP001446871">
    <property type="component" value="Unassembled WGS sequence"/>
</dbReference>
<sequence>MQGLMSLWKGKHPSGSSEGEPSGDVSPDENDRGPYMISPGGDANEGIDIVFVHGLRGSRLGTWSSPSGFCWPRDLLAQEDDFKTSRIIAWGYDSRVAEVTRYVSQEGLSSFAKDLLADLASLRVGVSRPIVFVAHSLGGLVVKDALIAADNYRSHGRFPDQAEIYSSTKGVIFFGTPHRGSDKVALGEMLASIAKISLRQPNTQLLDALPQDSHILEKQRRVHDQDQGHIVPAASAVYDGFSVQSASAEGNHMEMVKFNGRTTTYNRSLHYLRNCLEHCGDDRTNEERARLQTFPESLKFDTTEPSDRDADKSTGEWTFDDHIDNEDRNDAPSLTSWLESHDQRIFWISGKAGCGKSILMDCIFATLCSRYSQKETAVVLHSFSEPGTHLQTTQEGMLRNILHRLGECHHQLVLKSIPAREVTEPHTVQQLSNILQMALAAFEKANIRVVLLVDGLDEYRMPASPTDEVVSRADDDFATARRQSVCRESRAHHFQALLPRLPKLLDLDRKILRLASRCGGLLDIENSPIPSWWLLVESAYASYKIDIGRGFLWPTKSRAGLAQAVGASRLFFIPCSIANCPEVLNRKYDFAELTDLIDHFVKDGASLTDSKYFLVWDGGSERYCALSEKITAATLLVTCFQFKQLQLGRADASPEAWTQFLERHLSADEILESTSSASRYAEFISISMAKDWNR</sequence>
<protein>
    <recommendedName>
        <fullName evidence="9">Nephrocystin 3-like N-terminal domain-containing protein</fullName>
    </recommendedName>
</protein>
<dbReference type="Pfam" id="PF24883">
    <property type="entry name" value="NPHP3_N"/>
    <property type="match status" value="1"/>
</dbReference>
<evidence type="ECO:0000256" key="4">
    <source>
        <dbReference type="ARBA" id="ARBA00022737"/>
    </source>
</evidence>
<keyword evidence="11" id="KW-1185">Reference proteome</keyword>
<accession>A0ABR1V8U9</accession>
<organism evidence="10 11">
    <name type="scientific">Apiospora saccharicola</name>
    <dbReference type="NCBI Taxonomy" id="335842"/>
    <lineage>
        <taxon>Eukaryota</taxon>
        <taxon>Fungi</taxon>
        <taxon>Dikarya</taxon>
        <taxon>Ascomycota</taxon>
        <taxon>Pezizomycotina</taxon>
        <taxon>Sordariomycetes</taxon>
        <taxon>Xylariomycetidae</taxon>
        <taxon>Amphisphaeriales</taxon>
        <taxon>Apiosporaceae</taxon>
        <taxon>Apiospora</taxon>
    </lineage>
</organism>
<dbReference type="PANTHER" id="PTHR48182:SF2">
    <property type="entry name" value="PROTEIN SERAC1"/>
    <property type="match status" value="1"/>
</dbReference>
<reference evidence="10 11" key="1">
    <citation type="submission" date="2023-01" db="EMBL/GenBank/DDBJ databases">
        <title>Analysis of 21 Apiospora genomes using comparative genomics revels a genus with tremendous synthesis potential of carbohydrate active enzymes and secondary metabolites.</title>
        <authorList>
            <person name="Sorensen T."/>
        </authorList>
    </citation>
    <scope>NUCLEOTIDE SEQUENCE [LARGE SCALE GENOMIC DNA]</scope>
    <source>
        <strain evidence="10 11">CBS 83171</strain>
    </source>
</reference>
<proteinExistence type="predicted"/>
<dbReference type="InterPro" id="IPR029058">
    <property type="entry name" value="AB_hydrolase_fold"/>
</dbReference>
<dbReference type="PANTHER" id="PTHR48182">
    <property type="entry name" value="PROTEIN SERAC1"/>
    <property type="match status" value="1"/>
</dbReference>
<dbReference type="Gene3D" id="3.40.50.300">
    <property type="entry name" value="P-loop containing nucleotide triphosphate hydrolases"/>
    <property type="match status" value="1"/>
</dbReference>
<evidence type="ECO:0000256" key="6">
    <source>
        <dbReference type="ARBA" id="ARBA00023128"/>
    </source>
</evidence>
<feature type="region of interest" description="Disordered" evidence="8">
    <location>
        <begin position="299"/>
        <end position="325"/>
    </location>
</feature>
<keyword evidence="4" id="KW-0677">Repeat</keyword>
<keyword evidence="7" id="KW-0472">Membrane</keyword>
<evidence type="ECO:0000256" key="7">
    <source>
        <dbReference type="ARBA" id="ARBA00023136"/>
    </source>
</evidence>
<comment type="caution">
    <text evidence="10">The sequence shown here is derived from an EMBL/GenBank/DDBJ whole genome shotgun (WGS) entry which is preliminary data.</text>
</comment>
<dbReference type="Gene3D" id="3.40.50.1820">
    <property type="entry name" value="alpha/beta hydrolase"/>
    <property type="match status" value="1"/>
</dbReference>
<evidence type="ECO:0000313" key="10">
    <source>
        <dbReference type="EMBL" id="KAK8067630.1"/>
    </source>
</evidence>